<evidence type="ECO:0000313" key="2">
    <source>
        <dbReference type="Proteomes" id="UP000249135"/>
    </source>
</evidence>
<reference evidence="1 2" key="1">
    <citation type="submission" date="2017-08" db="EMBL/GenBank/DDBJ databases">
        <title>Infants hospitalized years apart are colonized by the same room-sourced microbial strains.</title>
        <authorList>
            <person name="Brooks B."/>
            <person name="Olm M.R."/>
            <person name="Firek B.A."/>
            <person name="Baker R."/>
            <person name="Thomas B.C."/>
            <person name="Morowitz M.J."/>
            <person name="Banfield J.F."/>
        </authorList>
    </citation>
    <scope>NUCLEOTIDE SEQUENCE [LARGE SCALE GENOMIC DNA]</scope>
    <source>
        <strain evidence="1">S2_005_003_R2_41</strain>
    </source>
</reference>
<accession>A0A2W5PJI5</accession>
<protein>
    <submittedName>
        <fullName evidence="1">3-deoxy-D-manno-oct-2-ulosonic acid (Kdo) hydroxylase</fullName>
    </submittedName>
</protein>
<dbReference type="AlphaFoldDB" id="A0A2W5PJI5"/>
<dbReference type="Pfam" id="PF11004">
    <property type="entry name" value="Kdo_hydroxy"/>
    <property type="match status" value="1"/>
</dbReference>
<dbReference type="Proteomes" id="UP000249135">
    <property type="component" value="Unassembled WGS sequence"/>
</dbReference>
<feature type="non-terminal residue" evidence="1">
    <location>
        <position position="82"/>
    </location>
</feature>
<evidence type="ECO:0000313" key="1">
    <source>
        <dbReference type="EMBL" id="PZQ66051.1"/>
    </source>
</evidence>
<gene>
    <name evidence="1" type="ORF">DI563_24650</name>
</gene>
<organism evidence="1 2">
    <name type="scientific">Variovorax paradoxus</name>
    <dbReference type="NCBI Taxonomy" id="34073"/>
    <lineage>
        <taxon>Bacteria</taxon>
        <taxon>Pseudomonadati</taxon>
        <taxon>Pseudomonadota</taxon>
        <taxon>Betaproteobacteria</taxon>
        <taxon>Burkholderiales</taxon>
        <taxon>Comamonadaceae</taxon>
        <taxon>Variovorax</taxon>
    </lineage>
</organism>
<name>A0A2W5PJI5_VARPD</name>
<proteinExistence type="predicted"/>
<dbReference type="EMBL" id="QFPP01000459">
    <property type="protein sequence ID" value="PZQ66051.1"/>
    <property type="molecule type" value="Genomic_DNA"/>
</dbReference>
<sequence length="82" mass="9024">MQAESQIVEIDATAWEGVPSRPEWTAALEAGKVLFFPHLRFDFLPEERAFLRPDIRDPKSRNISLNVDGTLKGAAGDAGTQA</sequence>
<dbReference type="InterPro" id="IPR021266">
    <property type="entry name" value="Kdo_hydroxlase"/>
</dbReference>
<comment type="caution">
    <text evidence="1">The sequence shown here is derived from an EMBL/GenBank/DDBJ whole genome shotgun (WGS) entry which is preliminary data.</text>
</comment>